<dbReference type="Proteomes" id="UP000054226">
    <property type="component" value="Unassembled WGS sequence"/>
</dbReference>
<comment type="caution">
    <text evidence="2">The sequence shown here is derived from an EMBL/GenBank/DDBJ whole genome shotgun (WGS) entry which is preliminary data.</text>
</comment>
<dbReference type="SUPFAM" id="SSF54909">
    <property type="entry name" value="Dimeric alpha+beta barrel"/>
    <property type="match status" value="1"/>
</dbReference>
<dbReference type="PROSITE" id="PS51725">
    <property type="entry name" value="ABM"/>
    <property type="match status" value="1"/>
</dbReference>
<evidence type="ECO:0000313" key="3">
    <source>
        <dbReference type="Proteomes" id="UP000054226"/>
    </source>
</evidence>
<accession>M2ZB95</accession>
<keyword evidence="3" id="KW-1185">Reference proteome</keyword>
<feature type="domain" description="ABM" evidence="1">
    <location>
        <begin position="11"/>
        <end position="101"/>
    </location>
</feature>
<dbReference type="InterPro" id="IPR007138">
    <property type="entry name" value="ABM_dom"/>
</dbReference>
<dbReference type="RefSeq" id="WP_007031975.1">
    <property type="nucleotide sequence ID" value="NZ_AOHO01000058.1"/>
</dbReference>
<organism evidence="2 3">
    <name type="scientific">Amycolatopsis decaplanina DSM 44594</name>
    <dbReference type="NCBI Taxonomy" id="1284240"/>
    <lineage>
        <taxon>Bacteria</taxon>
        <taxon>Bacillati</taxon>
        <taxon>Actinomycetota</taxon>
        <taxon>Actinomycetes</taxon>
        <taxon>Pseudonocardiales</taxon>
        <taxon>Pseudonocardiaceae</taxon>
        <taxon>Amycolatopsis</taxon>
    </lineage>
</organism>
<name>M2ZB95_9PSEU</name>
<keyword evidence="2" id="KW-0560">Oxidoreductase</keyword>
<evidence type="ECO:0000313" key="2">
    <source>
        <dbReference type="EMBL" id="EME57634.1"/>
    </source>
</evidence>
<dbReference type="InterPro" id="IPR011008">
    <property type="entry name" value="Dimeric_a/b-barrel"/>
</dbReference>
<dbReference type="Pfam" id="PF03992">
    <property type="entry name" value="ABM"/>
    <property type="match status" value="1"/>
</dbReference>
<proteinExistence type="predicted"/>
<reference evidence="2 3" key="1">
    <citation type="journal article" date="2013" name="Genome Announc.">
        <title>Draft Genome Sequence of Amycolatopsis decaplanina Strain DSM 44594T.</title>
        <authorList>
            <person name="Kaur N."/>
            <person name="Kumar S."/>
            <person name="Bala M."/>
            <person name="Raghava G.P."/>
            <person name="Mayilraj S."/>
        </authorList>
    </citation>
    <scope>NUCLEOTIDE SEQUENCE [LARGE SCALE GENOMIC DNA]</scope>
    <source>
        <strain evidence="2 3">DSM 44594</strain>
    </source>
</reference>
<keyword evidence="2" id="KW-0503">Monooxygenase</keyword>
<dbReference type="GO" id="GO:0004497">
    <property type="term" value="F:monooxygenase activity"/>
    <property type="evidence" value="ECO:0007669"/>
    <property type="project" value="UniProtKB-KW"/>
</dbReference>
<evidence type="ECO:0000259" key="1">
    <source>
        <dbReference type="PROSITE" id="PS51725"/>
    </source>
</evidence>
<dbReference type="AlphaFoldDB" id="M2ZB95"/>
<sequence>MATISADQNYVTNIMVFTTDPGRRQELLDVILAGEDILNGFPGLVSTTIHVTDDGARIISYAQWESKKHLAALRESPALGENLKQVRELADDIQFLPCSVVYSAMKNQ</sequence>
<gene>
    <name evidence="2" type="ORF">H074_20627</name>
</gene>
<dbReference type="Gene3D" id="3.30.70.100">
    <property type="match status" value="1"/>
</dbReference>
<dbReference type="OrthoDB" id="1494517at2"/>
<protein>
    <submittedName>
        <fullName evidence="2">Antibiotic biosynthesis monooxygenase</fullName>
    </submittedName>
</protein>
<dbReference type="EMBL" id="AOHO01000058">
    <property type="protein sequence ID" value="EME57634.1"/>
    <property type="molecule type" value="Genomic_DNA"/>
</dbReference>
<dbReference type="PATRIC" id="fig|1284240.4.peg.4185"/>